<reference evidence="1 2" key="1">
    <citation type="submission" date="2013-07" db="EMBL/GenBank/DDBJ databases">
        <authorList>
            <person name="Weinstock G."/>
            <person name="Sodergren E."/>
            <person name="Wylie T."/>
            <person name="Fulton L."/>
            <person name="Fulton R."/>
            <person name="Fronick C."/>
            <person name="O'Laughlin M."/>
            <person name="Godfrey J."/>
            <person name="Miner T."/>
            <person name="Herter B."/>
            <person name="Appelbaum E."/>
            <person name="Cordes M."/>
            <person name="Lek S."/>
            <person name="Wollam A."/>
            <person name="Pepin K.H."/>
            <person name="Palsikar V.B."/>
            <person name="Mitreva M."/>
            <person name="Wilson R.K."/>
        </authorList>
    </citation>
    <scope>NUCLEOTIDE SEQUENCE [LARGE SCALE GENOMIC DNA]</scope>
    <source>
        <strain evidence="1 2">ATCC 27760</strain>
    </source>
</reference>
<evidence type="ECO:0000313" key="1">
    <source>
        <dbReference type="EMBL" id="ERJ96734.1"/>
    </source>
</evidence>
<keyword evidence="2" id="KW-1185">Reference proteome</keyword>
<organism evidence="1 2">
    <name type="scientific">Ruminococcus callidus ATCC 27760</name>
    <dbReference type="NCBI Taxonomy" id="411473"/>
    <lineage>
        <taxon>Bacteria</taxon>
        <taxon>Bacillati</taxon>
        <taxon>Bacillota</taxon>
        <taxon>Clostridia</taxon>
        <taxon>Eubacteriales</taxon>
        <taxon>Oscillospiraceae</taxon>
        <taxon>Ruminococcus</taxon>
    </lineage>
</organism>
<dbReference type="HOGENOM" id="CLU_3204863_0_0_9"/>
<dbReference type="EMBL" id="AWVF01000102">
    <property type="protein sequence ID" value="ERJ96734.1"/>
    <property type="molecule type" value="Genomic_DNA"/>
</dbReference>
<gene>
    <name evidence="1" type="ORF">RUMCAL_00887</name>
</gene>
<dbReference type="AlphaFoldDB" id="U2M4R3"/>
<accession>U2M4R3</accession>
<sequence length="45" mass="4917">MFSFPFLAGIADKYVNEILPISGAAFPLGTLLLNIRKICGCRETD</sequence>
<name>U2M4R3_9FIRM</name>
<protein>
    <submittedName>
        <fullName evidence="1">Uncharacterized protein</fullName>
    </submittedName>
</protein>
<proteinExistence type="predicted"/>
<evidence type="ECO:0000313" key="2">
    <source>
        <dbReference type="Proteomes" id="UP000016662"/>
    </source>
</evidence>
<comment type="caution">
    <text evidence="1">The sequence shown here is derived from an EMBL/GenBank/DDBJ whole genome shotgun (WGS) entry which is preliminary data.</text>
</comment>
<dbReference type="Proteomes" id="UP000016662">
    <property type="component" value="Unassembled WGS sequence"/>
</dbReference>